<dbReference type="AlphaFoldDB" id="A0ABD2BKR5"/>
<gene>
    <name evidence="1" type="ORF">V1477_014338</name>
</gene>
<protein>
    <submittedName>
        <fullName evidence="1">Uncharacterized protein</fullName>
    </submittedName>
</protein>
<keyword evidence="2" id="KW-1185">Reference proteome</keyword>
<name>A0ABD2BKR5_VESMC</name>
<organism evidence="1 2">
    <name type="scientific">Vespula maculifrons</name>
    <name type="common">Eastern yellow jacket</name>
    <name type="synonym">Wasp</name>
    <dbReference type="NCBI Taxonomy" id="7453"/>
    <lineage>
        <taxon>Eukaryota</taxon>
        <taxon>Metazoa</taxon>
        <taxon>Ecdysozoa</taxon>
        <taxon>Arthropoda</taxon>
        <taxon>Hexapoda</taxon>
        <taxon>Insecta</taxon>
        <taxon>Pterygota</taxon>
        <taxon>Neoptera</taxon>
        <taxon>Endopterygota</taxon>
        <taxon>Hymenoptera</taxon>
        <taxon>Apocrita</taxon>
        <taxon>Aculeata</taxon>
        <taxon>Vespoidea</taxon>
        <taxon>Vespidae</taxon>
        <taxon>Vespinae</taxon>
        <taxon>Vespula</taxon>
    </lineage>
</organism>
<evidence type="ECO:0000313" key="1">
    <source>
        <dbReference type="EMBL" id="KAL2733370.1"/>
    </source>
</evidence>
<comment type="caution">
    <text evidence="1">The sequence shown here is derived from an EMBL/GenBank/DDBJ whole genome shotgun (WGS) entry which is preliminary data.</text>
</comment>
<reference evidence="1 2" key="1">
    <citation type="journal article" date="2024" name="Ann. Entomol. Soc. Am.">
        <title>Genomic analyses of the southern and eastern yellowjacket wasps (Hymenoptera: Vespidae) reveal evolutionary signatures of social life.</title>
        <authorList>
            <person name="Catto M.A."/>
            <person name="Caine P.B."/>
            <person name="Orr S.E."/>
            <person name="Hunt B.G."/>
            <person name="Goodisman M.A.D."/>
        </authorList>
    </citation>
    <scope>NUCLEOTIDE SEQUENCE [LARGE SCALE GENOMIC DNA]</scope>
    <source>
        <strain evidence="1">232</strain>
        <tissue evidence="1">Head and thorax</tissue>
    </source>
</reference>
<accession>A0ABD2BKR5</accession>
<dbReference type="EMBL" id="JAYRBN010000074">
    <property type="protein sequence ID" value="KAL2733370.1"/>
    <property type="molecule type" value="Genomic_DNA"/>
</dbReference>
<evidence type="ECO:0000313" key="2">
    <source>
        <dbReference type="Proteomes" id="UP001607303"/>
    </source>
</evidence>
<sequence length="111" mass="12971">MPYDMLITEAHRMEINIHKLAAFELGEHRLYTSASTCSISFTDQTRKPMKWNTIKRLEYLEKIHRLDGVILCLLGRQFQIQRTRLEIHGIRRSSGSDENLLVNIDIHAAHN</sequence>
<proteinExistence type="predicted"/>
<dbReference type="Proteomes" id="UP001607303">
    <property type="component" value="Unassembled WGS sequence"/>
</dbReference>